<reference evidence="1 2" key="1">
    <citation type="submission" date="2021-02" db="EMBL/GenBank/DDBJ databases">
        <title>Complete genome of Desulfoluna sp. strain ASN36.</title>
        <authorList>
            <person name="Takahashi A."/>
            <person name="Kojima H."/>
            <person name="Fukui M."/>
        </authorList>
    </citation>
    <scope>NUCLEOTIDE SEQUENCE [LARGE SCALE GENOMIC DNA]</scope>
    <source>
        <strain evidence="1 2">ASN36</strain>
    </source>
</reference>
<protein>
    <submittedName>
        <fullName evidence="1">Uncharacterized protein</fullName>
    </submittedName>
</protein>
<accession>A0ABM7PLY4</accession>
<dbReference type="EMBL" id="AP024488">
    <property type="protein sequence ID" value="BCS98445.1"/>
    <property type="molecule type" value="Genomic_DNA"/>
</dbReference>
<evidence type="ECO:0000313" key="1">
    <source>
        <dbReference type="EMBL" id="BCS98445.1"/>
    </source>
</evidence>
<sequence>MFLEEVWGQVAGRWCKGKESKLPPAARCATLKAGSGCALPLVPRVKSHPPLKRNSFKGTIHDLFVTPTNVWPPAGLPHTHAEW</sequence>
<dbReference type="Proteomes" id="UP001320148">
    <property type="component" value="Chromosome"/>
</dbReference>
<keyword evidence="2" id="KW-1185">Reference proteome</keyword>
<proteinExistence type="predicted"/>
<evidence type="ECO:0000313" key="2">
    <source>
        <dbReference type="Proteomes" id="UP001320148"/>
    </source>
</evidence>
<name>A0ABM7PLY4_9BACT</name>
<organism evidence="1 2">
    <name type="scientific">Desulfoluna limicola</name>
    <dbReference type="NCBI Taxonomy" id="2810562"/>
    <lineage>
        <taxon>Bacteria</taxon>
        <taxon>Pseudomonadati</taxon>
        <taxon>Thermodesulfobacteriota</taxon>
        <taxon>Desulfobacteria</taxon>
        <taxon>Desulfobacterales</taxon>
        <taxon>Desulfolunaceae</taxon>
        <taxon>Desulfoluna</taxon>
    </lineage>
</organism>
<gene>
    <name evidence="1" type="ORF">DSLASN_40770</name>
</gene>